<gene>
    <name evidence="1" type="ORF">J1N35_043858</name>
</gene>
<accession>A0A9D3ZFE9</accession>
<sequence>MIKIGYNLITKSKALWVQDCSLLGEYLGSNKGPLKHYVSEYGTIDSENTVSNMVLPSGDWNLDLFKLWLPKDVVKCIISIPPSFVHGGSDFLSWFKTESGVFSVKSAYYLLKEESWHPKEKS</sequence>
<dbReference type="OrthoDB" id="1436389at2759"/>
<evidence type="ECO:0000313" key="2">
    <source>
        <dbReference type="Proteomes" id="UP000828251"/>
    </source>
</evidence>
<keyword evidence="2" id="KW-1185">Reference proteome</keyword>
<dbReference type="EMBL" id="JAIQCV010000013">
    <property type="protein sequence ID" value="KAH1031684.1"/>
    <property type="molecule type" value="Genomic_DNA"/>
</dbReference>
<protein>
    <submittedName>
        <fullName evidence="1">Uncharacterized protein</fullName>
    </submittedName>
</protein>
<organism evidence="1 2">
    <name type="scientific">Gossypium stocksii</name>
    <dbReference type="NCBI Taxonomy" id="47602"/>
    <lineage>
        <taxon>Eukaryota</taxon>
        <taxon>Viridiplantae</taxon>
        <taxon>Streptophyta</taxon>
        <taxon>Embryophyta</taxon>
        <taxon>Tracheophyta</taxon>
        <taxon>Spermatophyta</taxon>
        <taxon>Magnoliopsida</taxon>
        <taxon>eudicotyledons</taxon>
        <taxon>Gunneridae</taxon>
        <taxon>Pentapetalae</taxon>
        <taxon>rosids</taxon>
        <taxon>malvids</taxon>
        <taxon>Malvales</taxon>
        <taxon>Malvaceae</taxon>
        <taxon>Malvoideae</taxon>
        <taxon>Gossypium</taxon>
    </lineage>
</organism>
<evidence type="ECO:0000313" key="1">
    <source>
        <dbReference type="EMBL" id="KAH1031684.1"/>
    </source>
</evidence>
<dbReference type="Proteomes" id="UP000828251">
    <property type="component" value="Unassembled WGS sequence"/>
</dbReference>
<proteinExistence type="predicted"/>
<reference evidence="1 2" key="1">
    <citation type="journal article" date="2021" name="Plant Biotechnol. J.">
        <title>Multi-omics assisted identification of the key and species-specific regulatory components of drought-tolerant mechanisms in Gossypium stocksii.</title>
        <authorList>
            <person name="Yu D."/>
            <person name="Ke L."/>
            <person name="Zhang D."/>
            <person name="Wu Y."/>
            <person name="Sun Y."/>
            <person name="Mei J."/>
            <person name="Sun J."/>
            <person name="Sun Y."/>
        </authorList>
    </citation>
    <scope>NUCLEOTIDE SEQUENCE [LARGE SCALE GENOMIC DNA]</scope>
    <source>
        <strain evidence="2">cv. E1</strain>
        <tissue evidence="1">Leaf</tissue>
    </source>
</reference>
<dbReference type="AlphaFoldDB" id="A0A9D3ZFE9"/>
<name>A0A9D3ZFE9_9ROSI</name>
<comment type="caution">
    <text evidence="1">The sequence shown here is derived from an EMBL/GenBank/DDBJ whole genome shotgun (WGS) entry which is preliminary data.</text>
</comment>